<dbReference type="CDD" id="cd00086">
    <property type="entry name" value="homeodomain"/>
    <property type="match status" value="1"/>
</dbReference>
<dbReference type="Gene3D" id="1.10.10.60">
    <property type="entry name" value="Homeodomain-like"/>
    <property type="match status" value="1"/>
</dbReference>
<feature type="domain" description="Homeobox" evidence="9">
    <location>
        <begin position="336"/>
        <end position="383"/>
    </location>
</feature>
<proteinExistence type="predicted"/>
<evidence type="ECO:0000256" key="5">
    <source>
        <dbReference type="ARBA" id="ARBA00023242"/>
    </source>
</evidence>
<reference evidence="10" key="1">
    <citation type="submission" date="2020-11" db="EMBL/GenBank/DDBJ databases">
        <authorList>
            <person name="Tran Van P."/>
        </authorList>
    </citation>
    <scope>NUCLEOTIDE SEQUENCE</scope>
</reference>
<evidence type="ECO:0000259" key="9">
    <source>
        <dbReference type="PROSITE" id="PS50071"/>
    </source>
</evidence>
<accession>A0A7R9IJ29</accession>
<dbReference type="SMART" id="SM00389">
    <property type="entry name" value="HOX"/>
    <property type="match status" value="1"/>
</dbReference>
<dbReference type="GO" id="GO:0000981">
    <property type="term" value="F:DNA-binding transcription factor activity, RNA polymerase II-specific"/>
    <property type="evidence" value="ECO:0007669"/>
    <property type="project" value="TreeGrafter"/>
</dbReference>
<dbReference type="Pfam" id="PF00046">
    <property type="entry name" value="Homeodomain"/>
    <property type="match status" value="1"/>
</dbReference>
<keyword evidence="3 6" id="KW-0238">DNA-binding</keyword>
<protein>
    <recommendedName>
        <fullName evidence="9">Homeobox domain-containing protein</fullName>
    </recommendedName>
</protein>
<dbReference type="EMBL" id="OE002643">
    <property type="protein sequence ID" value="CAD7459073.1"/>
    <property type="molecule type" value="Genomic_DNA"/>
</dbReference>
<evidence type="ECO:0000256" key="1">
    <source>
        <dbReference type="ARBA" id="ARBA00004123"/>
    </source>
</evidence>
<dbReference type="InterPro" id="IPR001356">
    <property type="entry name" value="HD"/>
</dbReference>
<dbReference type="PANTHER" id="PTHR45793:SF5">
    <property type="entry name" value="HOMEOTIC PROTEIN OCELLILESS"/>
    <property type="match status" value="1"/>
</dbReference>
<sequence>MPTDSGYYSSPMASLVLTDSSQLTADGFEKLYLIHLTKILNLDFSVIGSLIYCESDALYHAATEAGLIVLNLGDMNMTPQDMSMSKPVTAKQECPAWIKDEWKEDPFNVSDDADVDKQYNQPGRTQREQQDALRDVWPAVDRADVHGRSSDAMPLEGLALVQRDRAAQRDRDSARAFHLSFARYLAREREAYFNGTLGDIMNNMPQNMSMKTMTYIQDSLVIPREVEIKCEEDTLKLTDDNVKRQYHEPDVGQRCQQQGAVRHDGRPALGTGNHFQTEVQDNFLNAPQTLEGLARIQWDHLQRNGSDAAPQMSMMPFWEREDWKKKFHSNIGVNPRKQRRERTTFTRAQLDVLESLFGKTRYPDIFMREEVALKINLPESRVQDGCEEME</sequence>
<name>A0A7R9IJ29_9NEOP</name>
<evidence type="ECO:0000256" key="3">
    <source>
        <dbReference type="ARBA" id="ARBA00023125"/>
    </source>
</evidence>
<dbReference type="PANTHER" id="PTHR45793">
    <property type="entry name" value="HOMEOBOX PROTEIN"/>
    <property type="match status" value="1"/>
</dbReference>
<evidence type="ECO:0000256" key="8">
    <source>
        <dbReference type="SAM" id="MobiDB-lite"/>
    </source>
</evidence>
<evidence type="ECO:0000256" key="4">
    <source>
        <dbReference type="ARBA" id="ARBA00023155"/>
    </source>
</evidence>
<keyword evidence="4 6" id="KW-0371">Homeobox</keyword>
<dbReference type="InterPro" id="IPR009057">
    <property type="entry name" value="Homeodomain-like_sf"/>
</dbReference>
<comment type="subcellular location">
    <subcellularLocation>
        <location evidence="1 6 7">Nucleus</location>
    </subcellularLocation>
</comment>
<evidence type="ECO:0000256" key="2">
    <source>
        <dbReference type="ARBA" id="ARBA00022473"/>
    </source>
</evidence>
<dbReference type="GO" id="GO:0005634">
    <property type="term" value="C:nucleus"/>
    <property type="evidence" value="ECO:0007669"/>
    <property type="project" value="UniProtKB-SubCell"/>
</dbReference>
<organism evidence="10">
    <name type="scientific">Timema tahoe</name>
    <dbReference type="NCBI Taxonomy" id="61484"/>
    <lineage>
        <taxon>Eukaryota</taxon>
        <taxon>Metazoa</taxon>
        <taxon>Ecdysozoa</taxon>
        <taxon>Arthropoda</taxon>
        <taxon>Hexapoda</taxon>
        <taxon>Insecta</taxon>
        <taxon>Pterygota</taxon>
        <taxon>Neoptera</taxon>
        <taxon>Polyneoptera</taxon>
        <taxon>Phasmatodea</taxon>
        <taxon>Timematodea</taxon>
        <taxon>Timematoidea</taxon>
        <taxon>Timematidae</taxon>
        <taxon>Timema</taxon>
    </lineage>
</organism>
<keyword evidence="2" id="KW-0217">Developmental protein</keyword>
<evidence type="ECO:0000256" key="6">
    <source>
        <dbReference type="PROSITE-ProRule" id="PRU00108"/>
    </source>
</evidence>
<feature type="DNA-binding region" description="Homeobox" evidence="6">
    <location>
        <begin position="338"/>
        <end position="384"/>
    </location>
</feature>
<keyword evidence="5 6" id="KW-0539">Nucleus</keyword>
<evidence type="ECO:0000313" key="10">
    <source>
        <dbReference type="EMBL" id="CAD7459073.1"/>
    </source>
</evidence>
<dbReference type="GO" id="GO:0000978">
    <property type="term" value="F:RNA polymerase II cis-regulatory region sequence-specific DNA binding"/>
    <property type="evidence" value="ECO:0007669"/>
    <property type="project" value="TreeGrafter"/>
</dbReference>
<feature type="region of interest" description="Disordered" evidence="8">
    <location>
        <begin position="106"/>
        <end position="131"/>
    </location>
</feature>
<dbReference type="SUPFAM" id="SSF46689">
    <property type="entry name" value="Homeodomain-like"/>
    <property type="match status" value="1"/>
</dbReference>
<gene>
    <name evidence="10" type="ORF">TTEB3V08_LOCUS7041</name>
</gene>
<evidence type="ECO:0000256" key="7">
    <source>
        <dbReference type="RuleBase" id="RU000682"/>
    </source>
</evidence>
<dbReference type="PROSITE" id="PS50071">
    <property type="entry name" value="HOMEOBOX_2"/>
    <property type="match status" value="1"/>
</dbReference>
<dbReference type="AlphaFoldDB" id="A0A7R9IJ29"/>